<name>A0A5D3CS54_CUCMM</name>
<evidence type="ECO:0000313" key="1">
    <source>
        <dbReference type="EMBL" id="TYK14641.1"/>
    </source>
</evidence>
<accession>A0A5D3CS54</accession>
<dbReference type="Proteomes" id="UP000321947">
    <property type="component" value="Unassembled WGS sequence"/>
</dbReference>
<gene>
    <name evidence="1" type="ORF">E5676_scaffold1275G00380</name>
</gene>
<protein>
    <submittedName>
        <fullName evidence="1">Uncharacterized protein</fullName>
    </submittedName>
</protein>
<reference evidence="1 2" key="1">
    <citation type="submission" date="2019-08" db="EMBL/GenBank/DDBJ databases">
        <title>Draft genome sequences of two oriental melons (Cucumis melo L. var makuwa).</title>
        <authorList>
            <person name="Kwon S.-Y."/>
        </authorList>
    </citation>
    <scope>NUCLEOTIDE SEQUENCE [LARGE SCALE GENOMIC DNA]</scope>
    <source>
        <strain evidence="2">cv. Chang Bougi</strain>
        <tissue evidence="1">Leaf</tissue>
    </source>
</reference>
<organism evidence="1 2">
    <name type="scientific">Cucumis melo var. makuwa</name>
    <name type="common">Oriental melon</name>
    <dbReference type="NCBI Taxonomy" id="1194695"/>
    <lineage>
        <taxon>Eukaryota</taxon>
        <taxon>Viridiplantae</taxon>
        <taxon>Streptophyta</taxon>
        <taxon>Embryophyta</taxon>
        <taxon>Tracheophyta</taxon>
        <taxon>Spermatophyta</taxon>
        <taxon>Magnoliopsida</taxon>
        <taxon>eudicotyledons</taxon>
        <taxon>Gunneridae</taxon>
        <taxon>Pentapetalae</taxon>
        <taxon>rosids</taxon>
        <taxon>fabids</taxon>
        <taxon>Cucurbitales</taxon>
        <taxon>Cucurbitaceae</taxon>
        <taxon>Benincaseae</taxon>
        <taxon>Cucumis</taxon>
    </lineage>
</organism>
<proteinExistence type="predicted"/>
<sequence>MDENVIFVLCDLKYDASYLLCDPVWYAICLLCDLTLEDVLCVVELMEFPKCVESTSHGRNLAKEYDIEEDWWTLHAARANRVNFVTWEGFKKMFKDMFYPRSFYDVKRGIYSIDDGKHGQSDILKLVEASMRIERCMANEKKKKVVKEDPCAQTPSRMQGGEHHNENRRYALGVQQRRNFKTRSYVPFGSKMSHGRKFSTGQGR</sequence>
<evidence type="ECO:0000313" key="2">
    <source>
        <dbReference type="Proteomes" id="UP000321947"/>
    </source>
</evidence>
<dbReference type="AlphaFoldDB" id="A0A5D3CS54"/>
<dbReference type="EMBL" id="SSTD01009221">
    <property type="protein sequence ID" value="TYK14641.1"/>
    <property type="molecule type" value="Genomic_DNA"/>
</dbReference>
<comment type="caution">
    <text evidence="1">The sequence shown here is derived from an EMBL/GenBank/DDBJ whole genome shotgun (WGS) entry which is preliminary data.</text>
</comment>